<feature type="chain" id="PRO_5030178574" evidence="1">
    <location>
        <begin position="21"/>
        <end position="263"/>
    </location>
</feature>
<proteinExistence type="predicted"/>
<keyword evidence="1" id="KW-0732">Signal</keyword>
<evidence type="ECO:0000313" key="2">
    <source>
        <dbReference type="EMBL" id="TWI13839.1"/>
    </source>
</evidence>
<reference evidence="2 3" key="1">
    <citation type="journal article" date="2015" name="Stand. Genomic Sci.">
        <title>Genomic Encyclopedia of Bacterial and Archaeal Type Strains, Phase III: the genomes of soil and plant-associated and newly described type strains.</title>
        <authorList>
            <person name="Whitman W.B."/>
            <person name="Woyke T."/>
            <person name="Klenk H.P."/>
            <person name="Zhou Y."/>
            <person name="Lilburn T.G."/>
            <person name="Beck B.J."/>
            <person name="De Vos P."/>
            <person name="Vandamme P."/>
            <person name="Eisen J.A."/>
            <person name="Garrity G."/>
            <person name="Hugenholtz P."/>
            <person name="Kyrpides N.C."/>
        </authorList>
    </citation>
    <scope>NUCLEOTIDE SEQUENCE [LARGE SCALE GENOMIC DNA]</scope>
    <source>
        <strain evidence="2 3">CGMCC 1.7270</strain>
    </source>
</reference>
<dbReference type="AlphaFoldDB" id="V6RW58"/>
<evidence type="ECO:0000313" key="3">
    <source>
        <dbReference type="Proteomes" id="UP000319848"/>
    </source>
</evidence>
<dbReference type="STRING" id="1341154.FCR2A7T_21210"/>
<dbReference type="Proteomes" id="UP000319848">
    <property type="component" value="Unassembled WGS sequence"/>
</dbReference>
<accession>V6RW58</accession>
<evidence type="ECO:0000256" key="1">
    <source>
        <dbReference type="SAM" id="SignalP"/>
    </source>
</evidence>
<comment type="caution">
    <text evidence="2">The sequence shown here is derived from an EMBL/GenBank/DDBJ whole genome shotgun (WGS) entry which is preliminary data.</text>
</comment>
<sequence>MNRLLLILLLFNLNSLIAQKGDSITQKLYQDYKFEKDSLFFFNGITSNEFSAIIIPKKIERQYSYHVFTEQNDGSYNKLLHWSVPIKIFLDKSIPETIREDFKQFVMFLPKIERLSVSIVGNKNDANYYIVPVSRPINPTEDDFFKGITSVTMADDSEKLYFGRLTFNPNQFNNPVILMTRLKQFFFSSLGNFNFSRSLNQNSLLALNYMDTRTISKYDYMLLFYHYSLYNKNPIGYPEYKKLMQKINTTTFTNLNGRINIKL</sequence>
<gene>
    <name evidence="2" type="ORF">IP98_00991</name>
</gene>
<protein>
    <submittedName>
        <fullName evidence="2">Uncharacterized protein</fullName>
    </submittedName>
</protein>
<keyword evidence="3" id="KW-1185">Reference proteome</keyword>
<organism evidence="2 3">
    <name type="scientific">Flavobacterium cauense R2A-7</name>
    <dbReference type="NCBI Taxonomy" id="1341154"/>
    <lineage>
        <taxon>Bacteria</taxon>
        <taxon>Pseudomonadati</taxon>
        <taxon>Bacteroidota</taxon>
        <taxon>Flavobacteriia</taxon>
        <taxon>Flavobacteriales</taxon>
        <taxon>Flavobacteriaceae</taxon>
        <taxon>Flavobacterium</taxon>
    </lineage>
</organism>
<dbReference type="EMBL" id="VLKQ01000003">
    <property type="protein sequence ID" value="TWI13839.1"/>
    <property type="molecule type" value="Genomic_DNA"/>
</dbReference>
<name>V6RW58_9FLAO</name>
<dbReference type="RefSeq" id="WP_023571234.1">
    <property type="nucleotide sequence ID" value="NZ_AVBI01000019.1"/>
</dbReference>
<dbReference type="OrthoDB" id="1376960at2"/>
<feature type="signal peptide" evidence="1">
    <location>
        <begin position="1"/>
        <end position="20"/>
    </location>
</feature>